<dbReference type="InterPro" id="IPR000639">
    <property type="entry name" value="Epox_hydrolase-like"/>
</dbReference>
<reference evidence="3" key="1">
    <citation type="submission" date="2021-01" db="EMBL/GenBank/DDBJ databases">
        <title>Marivirga aurantiaca sp. nov., isolated from intertidal surface sediments.</title>
        <authorList>
            <person name="Zhang M."/>
        </authorList>
    </citation>
    <scope>NUCLEOTIDE SEQUENCE</scope>
    <source>
        <strain evidence="3">S37H4</strain>
    </source>
</reference>
<dbReference type="AlphaFoldDB" id="A0A934WY12"/>
<keyword evidence="4" id="KW-1185">Reference proteome</keyword>
<dbReference type="EMBL" id="JAEQBW010000003">
    <property type="protein sequence ID" value="MBK6265253.1"/>
    <property type="molecule type" value="Genomic_DNA"/>
</dbReference>
<dbReference type="Gene3D" id="3.40.50.1820">
    <property type="entry name" value="alpha/beta hydrolase"/>
    <property type="match status" value="1"/>
</dbReference>
<accession>A0A934WY12</accession>
<comment type="caution">
    <text evidence="3">The sequence shown here is derived from an EMBL/GenBank/DDBJ whole genome shotgun (WGS) entry which is preliminary data.</text>
</comment>
<dbReference type="GO" id="GO:0016787">
    <property type="term" value="F:hydrolase activity"/>
    <property type="evidence" value="ECO:0007669"/>
    <property type="project" value="UniProtKB-KW"/>
</dbReference>
<dbReference type="SUPFAM" id="SSF53474">
    <property type="entry name" value="alpha/beta-Hydrolases"/>
    <property type="match status" value="1"/>
</dbReference>
<dbReference type="PANTHER" id="PTHR43329">
    <property type="entry name" value="EPOXIDE HYDROLASE"/>
    <property type="match status" value="1"/>
</dbReference>
<name>A0A934WY12_9BACT</name>
<evidence type="ECO:0000256" key="1">
    <source>
        <dbReference type="ARBA" id="ARBA00022801"/>
    </source>
</evidence>
<dbReference type="RefSeq" id="WP_201430927.1">
    <property type="nucleotide sequence ID" value="NZ_JAEQBW010000003.1"/>
</dbReference>
<dbReference type="PRINTS" id="PR00412">
    <property type="entry name" value="EPOXHYDRLASE"/>
</dbReference>
<dbReference type="InterPro" id="IPR000073">
    <property type="entry name" value="AB_hydrolase_1"/>
</dbReference>
<sequence>MTNVTKSTLNEAEFPKPTLISVNGVALEVFEAGRQNAGKPIVLCHGWPENAFSWRYQVPALVEAGYHVIVPNQRGYGNSSCPAEVTAYDIEHLSGDLIALLDHYGYKDATFVGHDWGANVVWGLTLLHPGRVNGVVALALPYQLRGEKPWIEFMEEFFGSDHYFVHFNRQPGVADVILDENTARFLRNIFRKNVPQKAPEPGMLMINLAKAEEPLGEPVMSDSELAVFVSAFEATGFTASINWYRNLDRNWHLLADANPIIHQPALMIYGDRDMIPKFERLPEFVPNVEVVNLDCGHWIQQELPEETNETILKWLEQQNNS</sequence>
<dbReference type="Proteomes" id="UP000611723">
    <property type="component" value="Unassembled WGS sequence"/>
</dbReference>
<protein>
    <submittedName>
        <fullName evidence="3">Alpha/beta hydrolase</fullName>
    </submittedName>
</protein>
<gene>
    <name evidence="3" type="ORF">JKA74_09395</name>
</gene>
<feature type="domain" description="AB hydrolase-1" evidence="2">
    <location>
        <begin position="39"/>
        <end position="300"/>
    </location>
</feature>
<evidence type="ECO:0000313" key="3">
    <source>
        <dbReference type="EMBL" id="MBK6265253.1"/>
    </source>
</evidence>
<proteinExistence type="predicted"/>
<dbReference type="Pfam" id="PF00561">
    <property type="entry name" value="Abhydrolase_1"/>
    <property type="match status" value="1"/>
</dbReference>
<evidence type="ECO:0000259" key="2">
    <source>
        <dbReference type="Pfam" id="PF00561"/>
    </source>
</evidence>
<evidence type="ECO:0000313" key="4">
    <source>
        <dbReference type="Proteomes" id="UP000611723"/>
    </source>
</evidence>
<dbReference type="InterPro" id="IPR029058">
    <property type="entry name" value="AB_hydrolase_fold"/>
</dbReference>
<organism evidence="3 4">
    <name type="scientific">Marivirga aurantiaca</name>
    <dbReference type="NCBI Taxonomy" id="2802615"/>
    <lineage>
        <taxon>Bacteria</taxon>
        <taxon>Pseudomonadati</taxon>
        <taxon>Bacteroidota</taxon>
        <taxon>Cytophagia</taxon>
        <taxon>Cytophagales</taxon>
        <taxon>Marivirgaceae</taxon>
        <taxon>Marivirga</taxon>
    </lineage>
</organism>
<keyword evidence="1 3" id="KW-0378">Hydrolase</keyword>